<dbReference type="AlphaFoldDB" id="A0A133UIS7"/>
<reference evidence="1 2" key="1">
    <citation type="journal article" date="2016" name="Sci. Rep.">
        <title>Metabolic traits of an uncultured archaeal lineage -MSBL1- from brine pools of the Red Sea.</title>
        <authorList>
            <person name="Mwirichia R."/>
            <person name="Alam I."/>
            <person name="Rashid M."/>
            <person name="Vinu M."/>
            <person name="Ba-Alawi W."/>
            <person name="Anthony Kamau A."/>
            <person name="Kamanda Ngugi D."/>
            <person name="Goker M."/>
            <person name="Klenk H.P."/>
            <person name="Bajic V."/>
            <person name="Stingl U."/>
        </authorList>
    </citation>
    <scope>NUCLEOTIDE SEQUENCE [LARGE SCALE GENOMIC DNA]</scope>
    <source>
        <strain evidence="1">SCGC-AAA259E19</strain>
    </source>
</reference>
<accession>A0A133UIS7</accession>
<dbReference type="Proteomes" id="UP000070284">
    <property type="component" value="Unassembled WGS sequence"/>
</dbReference>
<protein>
    <submittedName>
        <fullName evidence="1">Uncharacterized protein</fullName>
    </submittedName>
</protein>
<comment type="caution">
    <text evidence="1">The sequence shown here is derived from an EMBL/GenBank/DDBJ whole genome shotgun (WGS) entry which is preliminary data.</text>
</comment>
<name>A0A133UIS7_9EURY</name>
<gene>
    <name evidence="1" type="ORF">AKJ65_05405</name>
</gene>
<proteinExistence type="predicted"/>
<evidence type="ECO:0000313" key="1">
    <source>
        <dbReference type="EMBL" id="KXA94097.1"/>
    </source>
</evidence>
<keyword evidence="2" id="KW-1185">Reference proteome</keyword>
<dbReference type="EMBL" id="LHXO01000083">
    <property type="protein sequence ID" value="KXA94097.1"/>
    <property type="molecule type" value="Genomic_DNA"/>
</dbReference>
<evidence type="ECO:0000313" key="2">
    <source>
        <dbReference type="Proteomes" id="UP000070284"/>
    </source>
</evidence>
<organism evidence="1 2">
    <name type="scientific">candidate division MSBL1 archaeon SCGC-AAA259E19</name>
    <dbReference type="NCBI Taxonomy" id="1698264"/>
    <lineage>
        <taxon>Archaea</taxon>
        <taxon>Methanobacteriati</taxon>
        <taxon>Methanobacteriota</taxon>
        <taxon>candidate division MSBL1</taxon>
    </lineage>
</organism>
<sequence>MELRRLYFLISVTLYNFWILARNGSEHPKAREFKKWLEFELLALKVLEEQNAKAPPPPISA</sequence>